<dbReference type="PANTHER" id="PTHR15827:SF2">
    <property type="entry name" value="CYCLIN-DEPENDENT KINASE 2-INTERACTING PROTEIN"/>
    <property type="match status" value="1"/>
</dbReference>
<keyword evidence="2" id="KW-1185">Reference proteome</keyword>
<dbReference type="EMBL" id="JBBPBM010000004">
    <property type="protein sequence ID" value="KAK8587460.1"/>
    <property type="molecule type" value="Genomic_DNA"/>
</dbReference>
<organism evidence="1 2">
    <name type="scientific">Hibiscus sabdariffa</name>
    <name type="common">roselle</name>
    <dbReference type="NCBI Taxonomy" id="183260"/>
    <lineage>
        <taxon>Eukaryota</taxon>
        <taxon>Viridiplantae</taxon>
        <taxon>Streptophyta</taxon>
        <taxon>Embryophyta</taxon>
        <taxon>Tracheophyta</taxon>
        <taxon>Spermatophyta</taxon>
        <taxon>Magnoliopsida</taxon>
        <taxon>eudicotyledons</taxon>
        <taxon>Gunneridae</taxon>
        <taxon>Pentapetalae</taxon>
        <taxon>rosids</taxon>
        <taxon>malvids</taxon>
        <taxon>Malvales</taxon>
        <taxon>Malvaceae</taxon>
        <taxon>Malvoideae</taxon>
        <taxon>Hibiscus</taxon>
    </lineage>
</organism>
<gene>
    <name evidence="1" type="ORF">V6N12_021951</name>
</gene>
<proteinExistence type="predicted"/>
<evidence type="ECO:0000313" key="1">
    <source>
        <dbReference type="EMBL" id="KAK8587460.1"/>
    </source>
</evidence>
<sequence length="129" mass="14311">MAYDSANASQSSMYSCLNFLNRHGFDEPDSLYRLYQAHMIICIYDKLQSKFIMVSILSAKCSGFEGCAVVVVMNMVNASKSMRYFLKGGNSSSLVQFSSTTEDDNDTGDCGEVVVFRIWSMSSFGKALL</sequence>
<comment type="caution">
    <text evidence="1">The sequence shown here is derived from an EMBL/GenBank/DDBJ whole genome shotgun (WGS) entry which is preliminary data.</text>
</comment>
<accession>A0ABR2FTB1</accession>
<reference evidence="1 2" key="1">
    <citation type="journal article" date="2024" name="G3 (Bethesda)">
        <title>Genome assembly of Hibiscus sabdariffa L. provides insights into metabolisms of medicinal natural products.</title>
        <authorList>
            <person name="Kim T."/>
        </authorList>
    </citation>
    <scope>NUCLEOTIDE SEQUENCE [LARGE SCALE GENOMIC DNA]</scope>
    <source>
        <strain evidence="1">TK-2024</strain>
        <tissue evidence="1">Old leaves</tissue>
    </source>
</reference>
<dbReference type="PANTHER" id="PTHR15827">
    <property type="entry name" value="CYCLIN-DEPENDENT KINASE 2-INTERACTING PROTEIN"/>
    <property type="match status" value="1"/>
</dbReference>
<dbReference type="Proteomes" id="UP001472677">
    <property type="component" value="Unassembled WGS sequence"/>
</dbReference>
<evidence type="ECO:0000313" key="2">
    <source>
        <dbReference type="Proteomes" id="UP001472677"/>
    </source>
</evidence>
<name>A0ABR2FTB1_9ROSI</name>
<protein>
    <submittedName>
        <fullName evidence="1">Uncharacterized protein</fullName>
    </submittedName>
</protein>